<reference evidence="1" key="1">
    <citation type="journal article" date="2014" name="Front. Microbiol.">
        <title>High frequency of phylogenetically diverse reductive dehalogenase-homologous genes in deep subseafloor sedimentary metagenomes.</title>
        <authorList>
            <person name="Kawai M."/>
            <person name="Futagami T."/>
            <person name="Toyoda A."/>
            <person name="Takaki Y."/>
            <person name="Nishi S."/>
            <person name="Hori S."/>
            <person name="Arai W."/>
            <person name="Tsubouchi T."/>
            <person name="Morono Y."/>
            <person name="Uchiyama I."/>
            <person name="Ito T."/>
            <person name="Fujiyama A."/>
            <person name="Inagaki F."/>
            <person name="Takami H."/>
        </authorList>
    </citation>
    <scope>NUCLEOTIDE SEQUENCE</scope>
    <source>
        <strain evidence="1">Expedition CK06-06</strain>
    </source>
</reference>
<dbReference type="InterPro" id="IPR029039">
    <property type="entry name" value="Flavoprotein-like_sf"/>
</dbReference>
<sequence length="225" mass="24746">MKKYENALLLVGSPKGALSTSVSLGNSFTSRLEELGLSINTEYLYKLVKKEDGQKKLLSKVEDADLIILAFPLYIDCLPAGVIKALELIADNRQSMSNPKKQGFVVIINCGFPETQHNNVAVSICKIFAREVGFEWRGALALGMGGIFGGKSLEERGGMVRNVKKGFDIAAQALSEGEKIPEEAIELVGKKFMPISLYTKMGNLGWNIQSKKFGARKKIRDQPYL</sequence>
<organism evidence="1">
    <name type="scientific">marine sediment metagenome</name>
    <dbReference type="NCBI Taxonomy" id="412755"/>
    <lineage>
        <taxon>unclassified sequences</taxon>
        <taxon>metagenomes</taxon>
        <taxon>ecological metagenomes</taxon>
    </lineage>
</organism>
<name>X1QKX7_9ZZZZ</name>
<dbReference type="Gene3D" id="3.40.50.360">
    <property type="match status" value="1"/>
</dbReference>
<evidence type="ECO:0000313" key="1">
    <source>
        <dbReference type="EMBL" id="GAI69142.1"/>
    </source>
</evidence>
<dbReference type="SUPFAM" id="SSF52218">
    <property type="entry name" value="Flavoproteins"/>
    <property type="match status" value="1"/>
</dbReference>
<dbReference type="AlphaFoldDB" id="X1QKX7"/>
<dbReference type="EMBL" id="BARW01002224">
    <property type="protein sequence ID" value="GAI69142.1"/>
    <property type="molecule type" value="Genomic_DNA"/>
</dbReference>
<gene>
    <name evidence="1" type="ORF">S12H4_06356</name>
</gene>
<protein>
    <submittedName>
        <fullName evidence="1">Uncharacterized protein</fullName>
    </submittedName>
</protein>
<proteinExistence type="predicted"/>
<comment type="caution">
    <text evidence="1">The sequence shown here is derived from an EMBL/GenBank/DDBJ whole genome shotgun (WGS) entry which is preliminary data.</text>
</comment>
<accession>X1QKX7</accession>